<accession>A0ABN8RVJ3</accession>
<dbReference type="EMBL" id="CALNXI010002034">
    <property type="protein sequence ID" value="CAH3181886.1"/>
    <property type="molecule type" value="Genomic_DNA"/>
</dbReference>
<sequence>MQNLFLHLEGITKEWNEWMKSPPGTPPRQLTRMQVTLKAQAPAILCCRLNKHPKHTIYRKNSSQLPSMRGFFQSIIFFKRFAIQSQGGMFKLGAVLIGIILPHQNRKCQLDYCNSLLYGIPEYQTMKLQRVMNASARLIYRAHKFCHITPLLAELHWLPVRSRIHYKILLITFKILHGLSPKYLLDLISIQQPSSYHVRRNDNGRLLERPSVKRNKTLGDRAFQISIFSPFGVFSEQCADLEDSLPDVETTHPPADDYTKFIQKLDKYFLPKKNKDYARFQLGNLQQLEDLSLAKYFAQVQEIDKKYEYHDENDVIPDH</sequence>
<evidence type="ECO:0000313" key="1">
    <source>
        <dbReference type="EMBL" id="CAH3181886.1"/>
    </source>
</evidence>
<name>A0ABN8RVJ3_9CNID</name>
<proteinExistence type="predicted"/>
<keyword evidence="2" id="KW-1185">Reference proteome</keyword>
<organism evidence="1 2">
    <name type="scientific">Porites evermanni</name>
    <dbReference type="NCBI Taxonomy" id="104178"/>
    <lineage>
        <taxon>Eukaryota</taxon>
        <taxon>Metazoa</taxon>
        <taxon>Cnidaria</taxon>
        <taxon>Anthozoa</taxon>
        <taxon>Hexacorallia</taxon>
        <taxon>Scleractinia</taxon>
        <taxon>Fungiina</taxon>
        <taxon>Poritidae</taxon>
        <taxon>Porites</taxon>
    </lineage>
</organism>
<reference evidence="1 2" key="1">
    <citation type="submission" date="2022-05" db="EMBL/GenBank/DDBJ databases">
        <authorList>
            <consortium name="Genoscope - CEA"/>
            <person name="William W."/>
        </authorList>
    </citation>
    <scope>NUCLEOTIDE SEQUENCE [LARGE SCALE GENOMIC DNA]</scope>
</reference>
<dbReference type="Proteomes" id="UP001159427">
    <property type="component" value="Unassembled WGS sequence"/>
</dbReference>
<protein>
    <submittedName>
        <fullName evidence="1">Uncharacterized protein</fullName>
    </submittedName>
</protein>
<gene>
    <name evidence="1" type="ORF">PEVE_00013903</name>
</gene>
<comment type="caution">
    <text evidence="1">The sequence shown here is derived from an EMBL/GenBank/DDBJ whole genome shotgun (WGS) entry which is preliminary data.</text>
</comment>
<evidence type="ECO:0000313" key="2">
    <source>
        <dbReference type="Proteomes" id="UP001159427"/>
    </source>
</evidence>